<keyword evidence="3 6" id="KW-1133">Transmembrane helix</keyword>
<dbReference type="InterPro" id="IPR002575">
    <property type="entry name" value="Aminoglycoside_PTrfase"/>
</dbReference>
<keyword evidence="8" id="KW-0808">Transferase</keyword>
<dbReference type="PANTHER" id="PTHR21310">
    <property type="entry name" value="AMINOGLYCOSIDE PHOSPHOTRANSFERASE-RELATED-RELATED"/>
    <property type="match status" value="1"/>
</dbReference>
<comment type="subcellular location">
    <subcellularLocation>
        <location evidence="1">Membrane</location>
    </subcellularLocation>
</comment>
<keyword evidence="2 6" id="KW-0812">Transmembrane</keyword>
<evidence type="ECO:0000256" key="2">
    <source>
        <dbReference type="ARBA" id="ARBA00022692"/>
    </source>
</evidence>
<keyword evidence="5" id="KW-0175">Coiled coil</keyword>
<dbReference type="PANTHER" id="PTHR21310:SF37">
    <property type="entry name" value="AMINOGLYCOSIDE PHOSPHOTRANSFERASE DOMAIN-CONTAINING PROTEIN"/>
    <property type="match status" value="1"/>
</dbReference>
<feature type="coiled-coil region" evidence="5">
    <location>
        <begin position="430"/>
        <end position="457"/>
    </location>
</feature>
<dbReference type="GO" id="GO:0016301">
    <property type="term" value="F:kinase activity"/>
    <property type="evidence" value="ECO:0007669"/>
    <property type="project" value="UniProtKB-KW"/>
</dbReference>
<dbReference type="Pfam" id="PF04145">
    <property type="entry name" value="Ctr"/>
    <property type="match status" value="1"/>
</dbReference>
<keyword evidence="8" id="KW-0418">Kinase</keyword>
<organism evidence="8 9">
    <name type="scientific">Fusarium mexicanum</name>
    <dbReference type="NCBI Taxonomy" id="751941"/>
    <lineage>
        <taxon>Eukaryota</taxon>
        <taxon>Fungi</taxon>
        <taxon>Dikarya</taxon>
        <taxon>Ascomycota</taxon>
        <taxon>Pezizomycotina</taxon>
        <taxon>Sordariomycetes</taxon>
        <taxon>Hypocreomycetidae</taxon>
        <taxon>Hypocreales</taxon>
        <taxon>Nectriaceae</taxon>
        <taxon>Fusarium</taxon>
        <taxon>Fusarium fujikuroi species complex</taxon>
    </lineage>
</organism>
<evidence type="ECO:0000256" key="1">
    <source>
        <dbReference type="ARBA" id="ARBA00004370"/>
    </source>
</evidence>
<evidence type="ECO:0000256" key="6">
    <source>
        <dbReference type="SAM" id="Phobius"/>
    </source>
</evidence>
<feature type="transmembrane region" description="Helical" evidence="6">
    <location>
        <begin position="61"/>
        <end position="80"/>
    </location>
</feature>
<evidence type="ECO:0000313" key="9">
    <source>
        <dbReference type="Proteomes" id="UP000522262"/>
    </source>
</evidence>
<name>A0A8H5MJ29_9HYPO</name>
<feature type="domain" description="Aminoglycoside phosphotransferase" evidence="7">
    <location>
        <begin position="193"/>
        <end position="400"/>
    </location>
</feature>
<dbReference type="AlphaFoldDB" id="A0A8H5MJ29"/>
<dbReference type="InterPro" id="IPR011009">
    <property type="entry name" value="Kinase-like_dom_sf"/>
</dbReference>
<sequence>MDSSSMMMDMATSTGSSMPMSTSSSSSSAMAMDMEQMNMVFFISSKTLLWTKSFAPETTGQYAGVCIFLIAFATILRMLLALRVNFYSIKDSVRGRRTKGLLVESPVSEIIGNRPWRANEAIMLGVIDVLLAGVSYLLRRAPRSSPGGPRDAQLGSPLVDFFSPQKWSPLQFQPKVLHRPLQHVFGDREALDVASTLKVEVASMKFFKARTSIPVPAIHSYSVDTANEVGAPYILMDYIHGTVATELRDANECEGGLFGTPDQDRSFRTQMAEIQATLSSFKFHEIGSLYQDKETCDFFIGPETETGKGPWSSSLENYDDLSNHALQVCIHDASPEVQTAPSFANLILFRHLMSLYRQHTSDKESFSLVNRDFGAHNLLVDEKFQIVGVIDFDGVMAAPIEVVAQYPVLTGLNREPPGCVETRPAAIERIERTKPKLKEYKEMLEAAERKLGNNEKGATPITDLLLSDAASVFQGLVRYQGHQVFVNNQWMEAYLKLIRGYFQSDASTAE</sequence>
<dbReference type="SUPFAM" id="SSF56112">
    <property type="entry name" value="Protein kinase-like (PK-like)"/>
    <property type="match status" value="1"/>
</dbReference>
<protein>
    <submittedName>
        <fullName evidence="8">Kinase-like domain-containing protein</fullName>
    </submittedName>
</protein>
<evidence type="ECO:0000256" key="3">
    <source>
        <dbReference type="ARBA" id="ARBA00022989"/>
    </source>
</evidence>
<evidence type="ECO:0000259" key="7">
    <source>
        <dbReference type="Pfam" id="PF01636"/>
    </source>
</evidence>
<comment type="caution">
    <text evidence="8">The sequence shown here is derived from an EMBL/GenBank/DDBJ whole genome shotgun (WGS) entry which is preliminary data.</text>
</comment>
<evidence type="ECO:0000256" key="4">
    <source>
        <dbReference type="ARBA" id="ARBA00023136"/>
    </source>
</evidence>
<dbReference type="InterPro" id="IPR051678">
    <property type="entry name" value="AGP_Transferase"/>
</dbReference>
<gene>
    <name evidence="8" type="ORF">FMEXI_13326</name>
</gene>
<dbReference type="Gene3D" id="3.90.1200.10">
    <property type="match status" value="1"/>
</dbReference>
<feature type="transmembrane region" description="Helical" evidence="6">
    <location>
        <begin position="121"/>
        <end position="138"/>
    </location>
</feature>
<dbReference type="Proteomes" id="UP000522262">
    <property type="component" value="Unassembled WGS sequence"/>
</dbReference>
<evidence type="ECO:0000313" key="8">
    <source>
        <dbReference type="EMBL" id="KAF5530799.1"/>
    </source>
</evidence>
<accession>A0A8H5MJ29</accession>
<keyword evidence="9" id="KW-1185">Reference proteome</keyword>
<dbReference type="EMBL" id="JAAOAM010000454">
    <property type="protein sequence ID" value="KAF5530799.1"/>
    <property type="molecule type" value="Genomic_DNA"/>
</dbReference>
<dbReference type="Pfam" id="PF01636">
    <property type="entry name" value="APH"/>
    <property type="match status" value="1"/>
</dbReference>
<reference evidence="8 9" key="1">
    <citation type="submission" date="2020-05" db="EMBL/GenBank/DDBJ databases">
        <title>Identification and distribution of gene clusters putatively required for synthesis of sphingolipid metabolism inhibitors in phylogenetically diverse species of the filamentous fungus Fusarium.</title>
        <authorList>
            <person name="Kim H.-S."/>
            <person name="Busman M."/>
            <person name="Brown D.W."/>
            <person name="Divon H."/>
            <person name="Uhlig S."/>
            <person name="Proctor R.H."/>
        </authorList>
    </citation>
    <scope>NUCLEOTIDE SEQUENCE [LARGE SCALE GENOMIC DNA]</scope>
    <source>
        <strain evidence="8 9">NRRL 53147</strain>
    </source>
</reference>
<proteinExistence type="predicted"/>
<keyword evidence="4 6" id="KW-0472">Membrane</keyword>
<dbReference type="GO" id="GO:0005375">
    <property type="term" value="F:copper ion transmembrane transporter activity"/>
    <property type="evidence" value="ECO:0007669"/>
    <property type="project" value="InterPro"/>
</dbReference>
<dbReference type="GO" id="GO:0016020">
    <property type="term" value="C:membrane"/>
    <property type="evidence" value="ECO:0007669"/>
    <property type="project" value="UniProtKB-SubCell"/>
</dbReference>
<evidence type="ECO:0000256" key="5">
    <source>
        <dbReference type="SAM" id="Coils"/>
    </source>
</evidence>
<dbReference type="InterPro" id="IPR007274">
    <property type="entry name" value="Cop_transporter"/>
</dbReference>